<dbReference type="AlphaFoldDB" id="A0AAV2GQA4"/>
<reference evidence="1 2" key="1">
    <citation type="submission" date="2024-04" db="EMBL/GenBank/DDBJ databases">
        <authorList>
            <person name="Fracassetti M."/>
        </authorList>
    </citation>
    <scope>NUCLEOTIDE SEQUENCE [LARGE SCALE GENOMIC DNA]</scope>
</reference>
<name>A0AAV2GQA4_9ROSI</name>
<evidence type="ECO:0000313" key="1">
    <source>
        <dbReference type="EMBL" id="CAL1412018.1"/>
    </source>
</evidence>
<sequence>MVDVSMASTPTMPGVIRARCPKLVDDLESLPWKSLLVVMEKMEGMNQHIDVTILVIERLKDGTVRP</sequence>
<accession>A0AAV2GQA4</accession>
<protein>
    <submittedName>
        <fullName evidence="1">Uncharacterized protein</fullName>
    </submittedName>
</protein>
<evidence type="ECO:0000313" key="2">
    <source>
        <dbReference type="Proteomes" id="UP001497516"/>
    </source>
</evidence>
<proteinExistence type="predicted"/>
<gene>
    <name evidence="1" type="ORF">LTRI10_LOCUS51339</name>
</gene>
<keyword evidence="2" id="KW-1185">Reference proteome</keyword>
<organism evidence="1 2">
    <name type="scientific">Linum trigynum</name>
    <dbReference type="NCBI Taxonomy" id="586398"/>
    <lineage>
        <taxon>Eukaryota</taxon>
        <taxon>Viridiplantae</taxon>
        <taxon>Streptophyta</taxon>
        <taxon>Embryophyta</taxon>
        <taxon>Tracheophyta</taxon>
        <taxon>Spermatophyta</taxon>
        <taxon>Magnoliopsida</taxon>
        <taxon>eudicotyledons</taxon>
        <taxon>Gunneridae</taxon>
        <taxon>Pentapetalae</taxon>
        <taxon>rosids</taxon>
        <taxon>fabids</taxon>
        <taxon>Malpighiales</taxon>
        <taxon>Linaceae</taxon>
        <taxon>Linum</taxon>
    </lineage>
</organism>
<dbReference type="Proteomes" id="UP001497516">
    <property type="component" value="Chromosome 9"/>
</dbReference>
<dbReference type="EMBL" id="OZ034822">
    <property type="protein sequence ID" value="CAL1412018.1"/>
    <property type="molecule type" value="Genomic_DNA"/>
</dbReference>